<organism evidence="2 3">
    <name type="scientific">Clohesyomyces aquaticus</name>
    <dbReference type="NCBI Taxonomy" id="1231657"/>
    <lineage>
        <taxon>Eukaryota</taxon>
        <taxon>Fungi</taxon>
        <taxon>Dikarya</taxon>
        <taxon>Ascomycota</taxon>
        <taxon>Pezizomycotina</taxon>
        <taxon>Dothideomycetes</taxon>
        <taxon>Pleosporomycetidae</taxon>
        <taxon>Pleosporales</taxon>
        <taxon>Lindgomycetaceae</taxon>
        <taxon>Clohesyomyces</taxon>
    </lineage>
</organism>
<dbReference type="STRING" id="1231657.A0A1Y1ZCW6"/>
<dbReference type="PANTHER" id="PTHR11803">
    <property type="entry name" value="2-IMINOBUTANOATE/2-IMINOPROPANOATE DEAMINASE RIDA"/>
    <property type="match status" value="1"/>
</dbReference>
<dbReference type="GO" id="GO:0019239">
    <property type="term" value="F:deaminase activity"/>
    <property type="evidence" value="ECO:0007669"/>
    <property type="project" value="TreeGrafter"/>
</dbReference>
<evidence type="ECO:0000256" key="1">
    <source>
        <dbReference type="ARBA" id="ARBA00010552"/>
    </source>
</evidence>
<comment type="similarity">
    <text evidence="1">Belongs to the RutC family.</text>
</comment>
<dbReference type="SUPFAM" id="SSF55298">
    <property type="entry name" value="YjgF-like"/>
    <property type="match status" value="1"/>
</dbReference>
<dbReference type="NCBIfam" id="TIGR00004">
    <property type="entry name" value="Rid family detoxifying hydrolase"/>
    <property type="match status" value="1"/>
</dbReference>
<gene>
    <name evidence="2" type="ORF">BCR34DRAFT_488985</name>
</gene>
<evidence type="ECO:0000313" key="3">
    <source>
        <dbReference type="Proteomes" id="UP000193144"/>
    </source>
</evidence>
<dbReference type="OrthoDB" id="309640at2759"/>
<dbReference type="EMBL" id="MCFA01000104">
    <property type="protein sequence ID" value="ORY08056.1"/>
    <property type="molecule type" value="Genomic_DNA"/>
</dbReference>
<dbReference type="GO" id="GO:0005829">
    <property type="term" value="C:cytosol"/>
    <property type="evidence" value="ECO:0007669"/>
    <property type="project" value="TreeGrafter"/>
</dbReference>
<name>A0A1Y1ZCW6_9PLEO</name>
<dbReference type="InterPro" id="IPR006056">
    <property type="entry name" value="RidA"/>
</dbReference>
<dbReference type="FunFam" id="3.30.1330.40:FF:000001">
    <property type="entry name" value="L-PSP family endoribonuclease"/>
    <property type="match status" value="1"/>
</dbReference>
<dbReference type="AlphaFoldDB" id="A0A1Y1ZCW6"/>
<evidence type="ECO:0000313" key="2">
    <source>
        <dbReference type="EMBL" id="ORY08056.1"/>
    </source>
</evidence>
<dbReference type="CDD" id="cd00448">
    <property type="entry name" value="YjgF_YER057c_UK114_family"/>
    <property type="match status" value="1"/>
</dbReference>
<keyword evidence="3" id="KW-1185">Reference proteome</keyword>
<dbReference type="GO" id="GO:0005739">
    <property type="term" value="C:mitochondrion"/>
    <property type="evidence" value="ECO:0007669"/>
    <property type="project" value="UniProtKB-ARBA"/>
</dbReference>
<dbReference type="Gene3D" id="3.30.1330.40">
    <property type="entry name" value="RutC-like"/>
    <property type="match status" value="1"/>
</dbReference>
<dbReference type="InterPro" id="IPR006175">
    <property type="entry name" value="YjgF/YER057c/UK114"/>
</dbReference>
<sequence length="131" mass="13944">MSDINKVLTVNACPPAGPYSQAIIAGPHIFVSGQIPADKEGKLIEGSIGEKTAMCCENIKAILAEAGSDITRVVKVNAFLDDMANFAEMNATYEKYFVTKPARSCVAVKQLPKGVPVEIECIALASKESKL</sequence>
<protein>
    <submittedName>
        <fullName evidence="2">YjgF/Yer057p/UK114 family</fullName>
    </submittedName>
</protein>
<dbReference type="Pfam" id="PF01042">
    <property type="entry name" value="Ribonuc_L-PSP"/>
    <property type="match status" value="1"/>
</dbReference>
<dbReference type="InterPro" id="IPR019897">
    <property type="entry name" value="RidA_CS"/>
</dbReference>
<dbReference type="InterPro" id="IPR035959">
    <property type="entry name" value="RutC-like_sf"/>
</dbReference>
<reference evidence="2 3" key="1">
    <citation type="submission" date="2016-07" db="EMBL/GenBank/DDBJ databases">
        <title>Pervasive Adenine N6-methylation of Active Genes in Fungi.</title>
        <authorList>
            <consortium name="DOE Joint Genome Institute"/>
            <person name="Mondo S.J."/>
            <person name="Dannebaum R.O."/>
            <person name="Kuo R.C."/>
            <person name="Labutti K."/>
            <person name="Haridas S."/>
            <person name="Kuo A."/>
            <person name="Salamov A."/>
            <person name="Ahrendt S.R."/>
            <person name="Lipzen A."/>
            <person name="Sullivan W."/>
            <person name="Andreopoulos W.B."/>
            <person name="Clum A."/>
            <person name="Lindquist E."/>
            <person name="Daum C."/>
            <person name="Ramamoorthy G.K."/>
            <person name="Gryganskyi A."/>
            <person name="Culley D."/>
            <person name="Magnuson J.K."/>
            <person name="James T.Y."/>
            <person name="O'Malley M.A."/>
            <person name="Stajich J.E."/>
            <person name="Spatafora J.W."/>
            <person name="Visel A."/>
            <person name="Grigoriev I.V."/>
        </authorList>
    </citation>
    <scope>NUCLEOTIDE SEQUENCE [LARGE SCALE GENOMIC DNA]</scope>
    <source>
        <strain evidence="2 3">CBS 115471</strain>
    </source>
</reference>
<dbReference type="Proteomes" id="UP000193144">
    <property type="component" value="Unassembled WGS sequence"/>
</dbReference>
<accession>A0A1Y1ZCW6</accession>
<dbReference type="PANTHER" id="PTHR11803:SF58">
    <property type="entry name" value="PROTEIN HMF1-RELATED"/>
    <property type="match status" value="1"/>
</dbReference>
<comment type="caution">
    <text evidence="2">The sequence shown here is derived from an EMBL/GenBank/DDBJ whole genome shotgun (WGS) entry which is preliminary data.</text>
</comment>
<dbReference type="PROSITE" id="PS01094">
    <property type="entry name" value="UPF0076"/>
    <property type="match status" value="1"/>
</dbReference>
<proteinExistence type="inferred from homology"/>